<dbReference type="AlphaFoldDB" id="F8NNB6"/>
<gene>
    <name evidence="2" type="ORF">SERLADRAFT_435321</name>
</gene>
<name>F8NNB6_SERL9</name>
<proteinExistence type="predicted"/>
<dbReference type="HOGENOM" id="CLU_1687760_0_0_1"/>
<feature type="compositionally biased region" description="Polar residues" evidence="1">
    <location>
        <begin position="145"/>
        <end position="156"/>
    </location>
</feature>
<dbReference type="KEGG" id="sla:SERLADRAFT_435321"/>
<reference evidence="2" key="1">
    <citation type="submission" date="2011-04" db="EMBL/GenBank/DDBJ databases">
        <title>Evolution of plant cell wall degrading machinery underlies the functional diversity of forest fungi.</title>
        <authorList>
            <consortium name="US DOE Joint Genome Institute (JGI-PGF)"/>
            <person name="Eastwood D.C."/>
            <person name="Floudas D."/>
            <person name="Binder M."/>
            <person name="Majcherczyk A."/>
            <person name="Schneider P."/>
            <person name="Aerts A."/>
            <person name="Asiegbu F.O."/>
            <person name="Baker S.E."/>
            <person name="Barry K."/>
            <person name="Bendiksby M."/>
            <person name="Blumentritt M."/>
            <person name="Coutinho P.M."/>
            <person name="Cullen D."/>
            <person name="Cullen D."/>
            <person name="Gathman A."/>
            <person name="Goodell B."/>
            <person name="Henrissat B."/>
            <person name="Ihrmark K."/>
            <person name="Kauserud H."/>
            <person name="Kohler A."/>
            <person name="LaButti K."/>
            <person name="Lapidus A."/>
            <person name="Lavin J.L."/>
            <person name="Lee Y.-H."/>
            <person name="Lindquist E."/>
            <person name="Lilly W."/>
            <person name="Lucas S."/>
            <person name="Morin E."/>
            <person name="Murat C."/>
            <person name="Oguiza J.A."/>
            <person name="Park J."/>
            <person name="Pisabarro A.G."/>
            <person name="Riley R."/>
            <person name="Rosling A."/>
            <person name="Salamov A."/>
            <person name="Schmidt O."/>
            <person name="Schmutz J."/>
            <person name="Skrede I."/>
            <person name="Stenlid J."/>
            <person name="Wiebenga A."/>
            <person name="Xie X."/>
            <person name="Kues U."/>
            <person name="Hibbett D.S."/>
            <person name="Hoffmeister D."/>
            <person name="Hogberg N."/>
            <person name="Martin F."/>
            <person name="Grigoriev I.V."/>
            <person name="Watkinson S.C."/>
        </authorList>
    </citation>
    <scope>NUCLEOTIDE SEQUENCE</scope>
    <source>
        <strain evidence="2">S7.9</strain>
    </source>
</reference>
<feature type="region of interest" description="Disordered" evidence="1">
    <location>
        <begin position="134"/>
        <end position="156"/>
    </location>
</feature>
<protein>
    <submittedName>
        <fullName evidence="2">Uncharacterized protein</fullName>
    </submittedName>
</protein>
<dbReference type="RefSeq" id="XP_007315637.1">
    <property type="nucleotide sequence ID" value="XM_007315575.1"/>
</dbReference>
<dbReference type="EMBL" id="GL945431">
    <property type="protein sequence ID" value="EGO27546.1"/>
    <property type="molecule type" value="Genomic_DNA"/>
</dbReference>
<evidence type="ECO:0000313" key="2">
    <source>
        <dbReference type="EMBL" id="EGO27546.1"/>
    </source>
</evidence>
<feature type="region of interest" description="Disordered" evidence="1">
    <location>
        <begin position="71"/>
        <end position="92"/>
    </location>
</feature>
<dbReference type="Proteomes" id="UP000008064">
    <property type="component" value="Unassembled WGS sequence"/>
</dbReference>
<evidence type="ECO:0000256" key="1">
    <source>
        <dbReference type="SAM" id="MobiDB-lite"/>
    </source>
</evidence>
<dbReference type="GeneID" id="18814527"/>
<accession>F8NNB6</accession>
<feature type="compositionally biased region" description="Basic and acidic residues" evidence="1">
    <location>
        <begin position="83"/>
        <end position="92"/>
    </location>
</feature>
<organism>
    <name type="scientific">Serpula lacrymans var. lacrymans (strain S7.9)</name>
    <name type="common">Dry rot fungus</name>
    <dbReference type="NCBI Taxonomy" id="578457"/>
    <lineage>
        <taxon>Eukaryota</taxon>
        <taxon>Fungi</taxon>
        <taxon>Dikarya</taxon>
        <taxon>Basidiomycota</taxon>
        <taxon>Agaricomycotina</taxon>
        <taxon>Agaricomycetes</taxon>
        <taxon>Agaricomycetidae</taxon>
        <taxon>Boletales</taxon>
        <taxon>Coniophorineae</taxon>
        <taxon>Serpulaceae</taxon>
        <taxon>Serpula</taxon>
    </lineage>
</organism>
<sequence>MVDLTKEPLSTHELSRMKLIASSPRESVMSSPWSIQRQSVTSTVVPTSAGEGHEASAEAFLSIGFVTPPGTPRQSIFGQPRKSHIEHNERSKPVVPVEVVPDLKRIGLGRIRGPRPPPKAFSLVATMSKLPEVKPLKIRGKKSIDSQSSHSGPGDQ</sequence>